<dbReference type="AlphaFoldDB" id="A0A9D4V9L2"/>
<dbReference type="SMART" id="SM00450">
    <property type="entry name" value="RHOD"/>
    <property type="match status" value="1"/>
</dbReference>
<evidence type="ECO:0000259" key="1">
    <source>
        <dbReference type="PROSITE" id="PS50206"/>
    </source>
</evidence>
<keyword evidence="3" id="KW-1185">Reference proteome</keyword>
<feature type="domain" description="Rhodanese" evidence="1">
    <location>
        <begin position="99"/>
        <end position="222"/>
    </location>
</feature>
<dbReference type="Pfam" id="PF00581">
    <property type="entry name" value="Rhodanese"/>
    <property type="match status" value="1"/>
</dbReference>
<organism evidence="2 3">
    <name type="scientific">Adiantum capillus-veneris</name>
    <name type="common">Maidenhair fern</name>
    <dbReference type="NCBI Taxonomy" id="13818"/>
    <lineage>
        <taxon>Eukaryota</taxon>
        <taxon>Viridiplantae</taxon>
        <taxon>Streptophyta</taxon>
        <taxon>Embryophyta</taxon>
        <taxon>Tracheophyta</taxon>
        <taxon>Polypodiopsida</taxon>
        <taxon>Polypodiidae</taxon>
        <taxon>Polypodiales</taxon>
        <taxon>Pteridineae</taxon>
        <taxon>Pteridaceae</taxon>
        <taxon>Vittarioideae</taxon>
        <taxon>Adiantum</taxon>
    </lineage>
</organism>
<dbReference type="OrthoDB" id="566238at2759"/>
<dbReference type="PANTHER" id="PTHR45187:SF2">
    <property type="entry name" value="RHODANESE-LIKE DOMAIN-CONTAINING PROTEIN 11, CHLOROPLASTIC"/>
    <property type="match status" value="1"/>
</dbReference>
<dbReference type="InterPro" id="IPR001763">
    <property type="entry name" value="Rhodanese-like_dom"/>
</dbReference>
<name>A0A9D4V9L2_ADICA</name>
<comment type="caution">
    <text evidence="2">The sequence shown here is derived from an EMBL/GenBank/DDBJ whole genome shotgun (WGS) entry which is preliminary data.</text>
</comment>
<evidence type="ECO:0000313" key="3">
    <source>
        <dbReference type="Proteomes" id="UP000886520"/>
    </source>
</evidence>
<dbReference type="PROSITE" id="PS50206">
    <property type="entry name" value="RHODANESE_3"/>
    <property type="match status" value="1"/>
</dbReference>
<accession>A0A9D4V9L2</accession>
<evidence type="ECO:0000313" key="2">
    <source>
        <dbReference type="EMBL" id="KAI5082168.1"/>
    </source>
</evidence>
<dbReference type="SUPFAM" id="SSF52821">
    <property type="entry name" value="Rhodanese/Cell cycle control phosphatase"/>
    <property type="match status" value="1"/>
</dbReference>
<dbReference type="CDD" id="cd00158">
    <property type="entry name" value="RHOD"/>
    <property type="match status" value="1"/>
</dbReference>
<proteinExistence type="predicted"/>
<dbReference type="PANTHER" id="PTHR45187">
    <property type="entry name" value="RHODANESE-LIKE DOMAIN-CONTAINING PROTEIN 11, CHLOROPLASTIC"/>
    <property type="match status" value="1"/>
</dbReference>
<dbReference type="InterPro" id="IPR044664">
    <property type="entry name" value="STR11-like"/>
</dbReference>
<protein>
    <recommendedName>
        <fullName evidence="1">Rhodanese domain-containing protein</fullName>
    </recommendedName>
</protein>
<dbReference type="InterPro" id="IPR036873">
    <property type="entry name" value="Rhodanese-like_dom_sf"/>
</dbReference>
<dbReference type="Gene3D" id="3.40.250.10">
    <property type="entry name" value="Rhodanese-like domain"/>
    <property type="match status" value="1"/>
</dbReference>
<sequence length="295" mass="32540">MAMAHSLGVLSASATRPHNALSHNTHSELASLKFSPLLSLSARSRSSCKRPFCLTKTVRSQDEAEQMKEMAAAEKRWRAQVREGKIQSISPKQAGYAAQLSDYRILDVRPSTERNKAWVKESIWIPLFDVDNGLGPETILKKFSNFTMGGWWSGAPLMKFNNQFLPQATEKISLDSKVIVLCQKGLRSLAACEQLYNAGYRNLFWLEGGLDAAKEGDLNREGPQPFKFAGIGGVSEFLGWTDEQRAVGAKEGWSYRAVFFGRLVGIVLLADALISMTTTASAILSLGAFNDLMEL</sequence>
<dbReference type="EMBL" id="JABFUD020000003">
    <property type="protein sequence ID" value="KAI5082168.1"/>
    <property type="molecule type" value="Genomic_DNA"/>
</dbReference>
<gene>
    <name evidence="2" type="ORF">GOP47_0001911</name>
</gene>
<reference evidence="2" key="1">
    <citation type="submission" date="2021-01" db="EMBL/GenBank/DDBJ databases">
        <title>Adiantum capillus-veneris genome.</title>
        <authorList>
            <person name="Fang Y."/>
            <person name="Liao Q."/>
        </authorList>
    </citation>
    <scope>NUCLEOTIDE SEQUENCE</scope>
    <source>
        <strain evidence="2">H3</strain>
        <tissue evidence="2">Leaf</tissue>
    </source>
</reference>
<dbReference type="Proteomes" id="UP000886520">
    <property type="component" value="Chromosome 2"/>
</dbReference>